<dbReference type="InterPro" id="IPR018584">
    <property type="entry name" value="GT87"/>
</dbReference>
<feature type="transmembrane region" description="Helical" evidence="8">
    <location>
        <begin position="152"/>
        <end position="180"/>
    </location>
</feature>
<evidence type="ECO:0000256" key="6">
    <source>
        <dbReference type="ARBA" id="ARBA00023136"/>
    </source>
</evidence>
<gene>
    <name evidence="9" type="ORF">PPG34_01440</name>
</gene>
<comment type="similarity">
    <text evidence="7">Belongs to the glycosyltransferase 87 family.</text>
</comment>
<comment type="subcellular location">
    <subcellularLocation>
        <location evidence="1">Cell membrane</location>
        <topology evidence="1">Multi-pass membrane protein</topology>
    </subcellularLocation>
</comment>
<evidence type="ECO:0000256" key="1">
    <source>
        <dbReference type="ARBA" id="ARBA00004651"/>
    </source>
</evidence>
<name>A0ABU3K3K6_9BACT</name>
<dbReference type="RefSeq" id="WP_313831351.1">
    <property type="nucleotide sequence ID" value="NZ_JAQOUE010000001.1"/>
</dbReference>
<evidence type="ECO:0000313" key="9">
    <source>
        <dbReference type="EMBL" id="MDT7040992.1"/>
    </source>
</evidence>
<feature type="transmembrane region" description="Helical" evidence="8">
    <location>
        <begin position="112"/>
        <end position="132"/>
    </location>
</feature>
<evidence type="ECO:0000256" key="7">
    <source>
        <dbReference type="ARBA" id="ARBA00024033"/>
    </source>
</evidence>
<keyword evidence="10" id="KW-1185">Reference proteome</keyword>
<organism evidence="9 10">
    <name type="scientific">Candidatus Nitronereus thalassa</name>
    <dbReference type="NCBI Taxonomy" id="3020898"/>
    <lineage>
        <taxon>Bacteria</taxon>
        <taxon>Pseudomonadati</taxon>
        <taxon>Nitrospirota</taxon>
        <taxon>Nitrospiria</taxon>
        <taxon>Nitrospirales</taxon>
        <taxon>Nitrospiraceae</taxon>
        <taxon>Candidatus Nitronereus</taxon>
    </lineage>
</organism>
<evidence type="ECO:0000256" key="2">
    <source>
        <dbReference type="ARBA" id="ARBA00022475"/>
    </source>
</evidence>
<feature type="transmembrane region" description="Helical" evidence="8">
    <location>
        <begin position="20"/>
        <end position="47"/>
    </location>
</feature>
<evidence type="ECO:0000256" key="3">
    <source>
        <dbReference type="ARBA" id="ARBA00022679"/>
    </source>
</evidence>
<sequence>MDKIKIPSMNIRSIIQRPTFNGISLPCFVFLATLIIGWNVLLTYLMIDKLNMNDFGKFFYSIVAYLQGGEMYGPNPGTFIVINPQFGQQFWNLNPPHFHLPLLPLGHMAPEIALTIWGILNLIGLVASLHFIGKELHMTPTPRQSRVLFIGFLAFCGTGAFFLTGQLSFLLLFPITISWIQARNTQWAKAGLSLGLACAIKPFLLIFAPYFLIKKEYKAFANLLFICIVSYITGILVLGQEIYWQWIEKLRLVDWSWASMNASLHGLLSRIFQENPSFALAFDSSNTVNFLWLALSGLIATSTFFIIYKDQSKYSVDRAFALLLISAILISPLGWIYYLFFPLGPLTAIIYQRGKTLQGTPLPAITYQVEARNGLVAFAAVGFILPLQFTVLFQPAAWATITIGSIYCWCTLAVWATLLLDWHIETSTQTEPNYPEQKEFNSLSGSIPEMGLLSSILHRNSKQLDCQEAGSIERNAI</sequence>
<evidence type="ECO:0000256" key="8">
    <source>
        <dbReference type="SAM" id="Phobius"/>
    </source>
</evidence>
<keyword evidence="2" id="KW-1003">Cell membrane</keyword>
<feature type="transmembrane region" description="Helical" evidence="8">
    <location>
        <begin position="220"/>
        <end position="239"/>
    </location>
</feature>
<feature type="transmembrane region" description="Helical" evidence="8">
    <location>
        <begin position="192"/>
        <end position="213"/>
    </location>
</feature>
<comment type="caution">
    <text evidence="9">The sequence shown here is derived from an EMBL/GenBank/DDBJ whole genome shotgun (WGS) entry which is preliminary data.</text>
</comment>
<dbReference type="EMBL" id="JAQOUE010000001">
    <property type="protein sequence ID" value="MDT7040992.1"/>
    <property type="molecule type" value="Genomic_DNA"/>
</dbReference>
<keyword evidence="4 8" id="KW-0812">Transmembrane</keyword>
<accession>A0ABU3K3K6</accession>
<reference evidence="9 10" key="1">
    <citation type="journal article" date="2023" name="ISME J.">
        <title>Cultivation and genomic characterization of novel and ubiquitous marine nitrite-oxidizing bacteria from the Nitrospirales.</title>
        <authorList>
            <person name="Mueller A.J."/>
            <person name="Daebeler A."/>
            <person name="Herbold C.W."/>
            <person name="Kirkegaard R.H."/>
            <person name="Daims H."/>
        </authorList>
    </citation>
    <scope>NUCLEOTIDE SEQUENCE [LARGE SCALE GENOMIC DNA]</scope>
    <source>
        <strain evidence="9 10">EB</strain>
    </source>
</reference>
<evidence type="ECO:0000256" key="5">
    <source>
        <dbReference type="ARBA" id="ARBA00022989"/>
    </source>
</evidence>
<dbReference type="Proteomes" id="UP001250932">
    <property type="component" value="Unassembled WGS sequence"/>
</dbReference>
<keyword evidence="6 8" id="KW-0472">Membrane</keyword>
<evidence type="ECO:0000256" key="4">
    <source>
        <dbReference type="ARBA" id="ARBA00022692"/>
    </source>
</evidence>
<keyword evidence="5 8" id="KW-1133">Transmembrane helix</keyword>
<dbReference type="Pfam" id="PF09594">
    <property type="entry name" value="GT87"/>
    <property type="match status" value="1"/>
</dbReference>
<feature type="transmembrane region" description="Helical" evidence="8">
    <location>
        <begin position="320"/>
        <end position="340"/>
    </location>
</feature>
<feature type="transmembrane region" description="Helical" evidence="8">
    <location>
        <begin position="290"/>
        <end position="308"/>
    </location>
</feature>
<feature type="transmembrane region" description="Helical" evidence="8">
    <location>
        <begin position="396"/>
        <end position="420"/>
    </location>
</feature>
<keyword evidence="3" id="KW-0808">Transferase</keyword>
<protein>
    <submittedName>
        <fullName evidence="9">Glycosyltransferase family 87 protein</fullName>
    </submittedName>
</protein>
<proteinExistence type="inferred from homology"/>
<evidence type="ECO:0000313" key="10">
    <source>
        <dbReference type="Proteomes" id="UP001250932"/>
    </source>
</evidence>